<reference evidence="3" key="2">
    <citation type="submission" date="2015-01" db="EMBL/GenBank/DDBJ databases">
        <title>Evolutionary Origins and Diversification of the Mycorrhizal Mutualists.</title>
        <authorList>
            <consortium name="DOE Joint Genome Institute"/>
            <consortium name="Mycorrhizal Genomics Consortium"/>
            <person name="Kohler A."/>
            <person name="Kuo A."/>
            <person name="Nagy L.G."/>
            <person name="Floudas D."/>
            <person name="Copeland A."/>
            <person name="Barry K.W."/>
            <person name="Cichocki N."/>
            <person name="Veneault-Fourrey C."/>
            <person name="LaButti K."/>
            <person name="Lindquist E.A."/>
            <person name="Lipzen A."/>
            <person name="Lundell T."/>
            <person name="Morin E."/>
            <person name="Murat C."/>
            <person name="Riley R."/>
            <person name="Ohm R."/>
            <person name="Sun H."/>
            <person name="Tunlid A."/>
            <person name="Henrissat B."/>
            <person name="Grigoriev I.V."/>
            <person name="Hibbett D.S."/>
            <person name="Martin F."/>
        </authorList>
    </citation>
    <scope>NUCLEOTIDE SEQUENCE [LARGE SCALE GENOMIC DNA]</scope>
    <source>
        <strain evidence="3">ATCC 200175</strain>
    </source>
</reference>
<feature type="non-terminal residue" evidence="2">
    <location>
        <position position="1"/>
    </location>
</feature>
<dbReference type="Proteomes" id="UP000053647">
    <property type="component" value="Unassembled WGS sequence"/>
</dbReference>
<sequence length="416" mass="45265">MGKYDHILMLTGVENYHAWGTNMNTGTNPLDLLDFTSIKPLPAVITQPTKVETLAIRKWLVDDVKMKGFIHRFLSTPIHQIVPNDQATTACAIWETIGRHYGRKDLCTQFVICKQLAALHMKDASDVSRYVGEHLSLRCRLLKMGANFSEEESVFQLLIGLPQTSKWRMFKSQIEQQLHNAYSGTVITSALNNGTSISATFQHNPITFELCSMRICGEASSAPADVNPITGLHKHAKNLQGIFCTTLVCSANRRGDHDQLHCFSPGGGMEGQAPWQTTKKKDGTSTPTPPVSGASTLVVSSSLLPAISVFAGTSEDAQAFLGDLSCASIEPSDPGMPSLELAAHIHSLLSTILDSGTTMTLVHDRAHFWSFSQDSSPTVRMANHGFLATSSRGDCMVMLTVGGVKHCVRLSNCLHA</sequence>
<keyword evidence="3" id="KW-1185">Reference proteome</keyword>
<name>A0A0C9TI01_PAXIN</name>
<gene>
    <name evidence="2" type="ORF">PAXINDRAFT_35786</name>
</gene>
<proteinExistence type="predicted"/>
<organism evidence="2 3">
    <name type="scientific">Paxillus involutus ATCC 200175</name>
    <dbReference type="NCBI Taxonomy" id="664439"/>
    <lineage>
        <taxon>Eukaryota</taxon>
        <taxon>Fungi</taxon>
        <taxon>Dikarya</taxon>
        <taxon>Basidiomycota</taxon>
        <taxon>Agaricomycotina</taxon>
        <taxon>Agaricomycetes</taxon>
        <taxon>Agaricomycetidae</taxon>
        <taxon>Boletales</taxon>
        <taxon>Paxilineae</taxon>
        <taxon>Paxillaceae</taxon>
        <taxon>Paxillus</taxon>
    </lineage>
</organism>
<accession>A0A0C9TI01</accession>
<evidence type="ECO:0000313" key="3">
    <source>
        <dbReference type="Proteomes" id="UP000053647"/>
    </source>
</evidence>
<feature type="non-terminal residue" evidence="2">
    <location>
        <position position="416"/>
    </location>
</feature>
<evidence type="ECO:0000313" key="2">
    <source>
        <dbReference type="EMBL" id="KIJ10393.1"/>
    </source>
</evidence>
<dbReference type="OrthoDB" id="2688793at2759"/>
<dbReference type="EMBL" id="KN819407">
    <property type="protein sequence ID" value="KIJ10393.1"/>
    <property type="molecule type" value="Genomic_DNA"/>
</dbReference>
<dbReference type="AlphaFoldDB" id="A0A0C9TI01"/>
<protein>
    <submittedName>
        <fullName evidence="2">Uncharacterized protein</fullName>
    </submittedName>
</protein>
<feature type="region of interest" description="Disordered" evidence="1">
    <location>
        <begin position="267"/>
        <end position="292"/>
    </location>
</feature>
<reference evidence="2 3" key="1">
    <citation type="submission" date="2014-06" db="EMBL/GenBank/DDBJ databases">
        <authorList>
            <consortium name="DOE Joint Genome Institute"/>
            <person name="Kuo A."/>
            <person name="Kohler A."/>
            <person name="Nagy L.G."/>
            <person name="Floudas D."/>
            <person name="Copeland A."/>
            <person name="Barry K.W."/>
            <person name="Cichocki N."/>
            <person name="Veneault-Fourrey C."/>
            <person name="LaButti K."/>
            <person name="Lindquist E.A."/>
            <person name="Lipzen A."/>
            <person name="Lundell T."/>
            <person name="Morin E."/>
            <person name="Murat C."/>
            <person name="Sun H."/>
            <person name="Tunlid A."/>
            <person name="Henrissat B."/>
            <person name="Grigoriev I.V."/>
            <person name="Hibbett D.S."/>
            <person name="Martin F."/>
            <person name="Nordberg H.P."/>
            <person name="Cantor M.N."/>
            <person name="Hua S.X."/>
        </authorList>
    </citation>
    <scope>NUCLEOTIDE SEQUENCE [LARGE SCALE GENOMIC DNA]</scope>
    <source>
        <strain evidence="2 3">ATCC 200175</strain>
    </source>
</reference>
<dbReference type="HOGENOM" id="CLU_048314_0_1_1"/>
<dbReference type="Pfam" id="PF14223">
    <property type="entry name" value="Retrotran_gag_2"/>
    <property type="match status" value="1"/>
</dbReference>
<evidence type="ECO:0000256" key="1">
    <source>
        <dbReference type="SAM" id="MobiDB-lite"/>
    </source>
</evidence>